<evidence type="ECO:0000313" key="3">
    <source>
        <dbReference type="Proteomes" id="UP001159427"/>
    </source>
</evidence>
<name>A0ABN8LAW0_9CNID</name>
<accession>A0ABN8LAW0</accession>
<evidence type="ECO:0000256" key="1">
    <source>
        <dbReference type="SAM" id="MobiDB-lite"/>
    </source>
</evidence>
<keyword evidence="3" id="KW-1185">Reference proteome</keyword>
<evidence type="ECO:0000313" key="2">
    <source>
        <dbReference type="EMBL" id="CAH3014226.1"/>
    </source>
</evidence>
<reference evidence="2 3" key="1">
    <citation type="submission" date="2022-05" db="EMBL/GenBank/DDBJ databases">
        <authorList>
            <consortium name="Genoscope - CEA"/>
            <person name="William W."/>
        </authorList>
    </citation>
    <scope>NUCLEOTIDE SEQUENCE [LARGE SCALE GENOMIC DNA]</scope>
</reference>
<comment type="caution">
    <text evidence="2">The sequence shown here is derived from an EMBL/GenBank/DDBJ whole genome shotgun (WGS) entry which is preliminary data.</text>
</comment>
<dbReference type="EMBL" id="CALNXI010000007">
    <property type="protein sequence ID" value="CAH3014226.1"/>
    <property type="molecule type" value="Genomic_DNA"/>
</dbReference>
<feature type="compositionally biased region" description="Basic and acidic residues" evidence="1">
    <location>
        <begin position="1"/>
        <end position="10"/>
    </location>
</feature>
<feature type="region of interest" description="Disordered" evidence="1">
    <location>
        <begin position="1"/>
        <end position="20"/>
    </location>
</feature>
<organism evidence="2 3">
    <name type="scientific">Porites evermanni</name>
    <dbReference type="NCBI Taxonomy" id="104178"/>
    <lineage>
        <taxon>Eukaryota</taxon>
        <taxon>Metazoa</taxon>
        <taxon>Cnidaria</taxon>
        <taxon>Anthozoa</taxon>
        <taxon>Hexacorallia</taxon>
        <taxon>Scleractinia</taxon>
        <taxon>Fungiina</taxon>
        <taxon>Poritidae</taxon>
        <taxon>Porites</taxon>
    </lineage>
</organism>
<proteinExistence type="predicted"/>
<gene>
    <name evidence="2" type="ORF">PEVE_00039546</name>
</gene>
<protein>
    <submittedName>
        <fullName evidence="2">Uncharacterized protein</fullName>
    </submittedName>
</protein>
<sequence>MAQRFDDLLSQRKRKRESSKSTTLHLFLDMPAATILLRKSKSDFTGLTTTRTQWKCVVTGAREMYGK</sequence>
<dbReference type="Proteomes" id="UP001159427">
    <property type="component" value="Unassembled WGS sequence"/>
</dbReference>